<keyword evidence="1" id="KW-0812">Transmembrane</keyword>
<sequence>MSDLRSSVRYDSANIPSTSMLASSSLSDIATIRNPSRNADIMSDEGNIEPATSRLLRSEDSDANPSTYKSGTSLATVSFGNFGKHAHSFPVLPIIHLVILTTHLSLSILIPVLLINHLIQPLVLWPITLVALLLESIYLLPVVVLEVISIMRRRPLDSAWLQAGLHITIMFIALIPIITSIVLLSISTQIPSCPSLFKYKDPGIPQWSVYLQYTACQGLPKVLICAIVNALLVVMDILLSASTIQLDYKQRRRCAVVRKSTVRHCVGGVRVRRRWTTGIGELLWSIEREMSRRQ</sequence>
<name>A0A1Y2BLW5_9TREE</name>
<evidence type="ECO:0000313" key="2">
    <source>
        <dbReference type="EMBL" id="ORY35774.1"/>
    </source>
</evidence>
<reference evidence="2 3" key="1">
    <citation type="submission" date="2016-07" db="EMBL/GenBank/DDBJ databases">
        <title>Pervasive Adenine N6-methylation of Active Genes in Fungi.</title>
        <authorList>
            <consortium name="DOE Joint Genome Institute"/>
            <person name="Mondo S.J."/>
            <person name="Dannebaum R.O."/>
            <person name="Kuo R.C."/>
            <person name="Labutti K."/>
            <person name="Haridas S."/>
            <person name="Kuo A."/>
            <person name="Salamov A."/>
            <person name="Ahrendt S.R."/>
            <person name="Lipzen A."/>
            <person name="Sullivan W."/>
            <person name="Andreopoulos W.B."/>
            <person name="Clum A."/>
            <person name="Lindquist E."/>
            <person name="Daum C."/>
            <person name="Ramamoorthy G.K."/>
            <person name="Gryganskyi A."/>
            <person name="Culley D."/>
            <person name="Magnuson J.K."/>
            <person name="James T.Y."/>
            <person name="O'Malley M.A."/>
            <person name="Stajich J.E."/>
            <person name="Spatafora J.W."/>
            <person name="Visel A."/>
            <person name="Grigoriev I.V."/>
        </authorList>
    </citation>
    <scope>NUCLEOTIDE SEQUENCE [LARGE SCALE GENOMIC DNA]</scope>
    <source>
        <strain evidence="2 3">68-887.2</strain>
    </source>
</reference>
<comment type="caution">
    <text evidence="2">The sequence shown here is derived from an EMBL/GenBank/DDBJ whole genome shotgun (WGS) entry which is preliminary data.</text>
</comment>
<keyword evidence="1" id="KW-1133">Transmembrane helix</keyword>
<accession>A0A1Y2BLW5</accession>
<keyword evidence="1" id="KW-0472">Membrane</keyword>
<protein>
    <submittedName>
        <fullName evidence="2">Uncharacterized protein</fullName>
    </submittedName>
</protein>
<dbReference type="EMBL" id="MCFC01000001">
    <property type="protein sequence ID" value="ORY35774.1"/>
    <property type="molecule type" value="Genomic_DNA"/>
</dbReference>
<dbReference type="Proteomes" id="UP000193986">
    <property type="component" value="Unassembled WGS sequence"/>
</dbReference>
<evidence type="ECO:0000256" key="1">
    <source>
        <dbReference type="SAM" id="Phobius"/>
    </source>
</evidence>
<evidence type="ECO:0000313" key="3">
    <source>
        <dbReference type="Proteomes" id="UP000193986"/>
    </source>
</evidence>
<dbReference type="OrthoDB" id="2565110at2759"/>
<keyword evidence="3" id="KW-1185">Reference proteome</keyword>
<feature type="transmembrane region" description="Helical" evidence="1">
    <location>
        <begin position="163"/>
        <end position="186"/>
    </location>
</feature>
<gene>
    <name evidence="2" type="ORF">BCR39DRAFT_32459</name>
</gene>
<organism evidence="2 3">
    <name type="scientific">Naematelia encephala</name>
    <dbReference type="NCBI Taxonomy" id="71784"/>
    <lineage>
        <taxon>Eukaryota</taxon>
        <taxon>Fungi</taxon>
        <taxon>Dikarya</taxon>
        <taxon>Basidiomycota</taxon>
        <taxon>Agaricomycotina</taxon>
        <taxon>Tremellomycetes</taxon>
        <taxon>Tremellales</taxon>
        <taxon>Naemateliaceae</taxon>
        <taxon>Naematelia</taxon>
    </lineage>
</organism>
<dbReference type="AlphaFoldDB" id="A0A1Y2BLW5"/>
<feature type="transmembrane region" description="Helical" evidence="1">
    <location>
        <begin position="125"/>
        <end position="151"/>
    </location>
</feature>
<feature type="transmembrane region" description="Helical" evidence="1">
    <location>
        <begin position="221"/>
        <end position="244"/>
    </location>
</feature>
<dbReference type="InParanoid" id="A0A1Y2BLW5"/>
<proteinExistence type="predicted"/>
<feature type="transmembrane region" description="Helical" evidence="1">
    <location>
        <begin position="94"/>
        <end position="119"/>
    </location>
</feature>